<dbReference type="PROSITE" id="PS50089">
    <property type="entry name" value="ZF_RING_2"/>
    <property type="match status" value="1"/>
</dbReference>
<evidence type="ECO:0000256" key="4">
    <source>
        <dbReference type="PROSITE-ProRule" id="PRU00024"/>
    </source>
</evidence>
<dbReference type="PROSITE" id="PS00518">
    <property type="entry name" value="ZF_RING_1"/>
    <property type="match status" value="1"/>
</dbReference>
<keyword evidence="3" id="KW-0862">Zinc</keyword>
<dbReference type="InterPro" id="IPR017907">
    <property type="entry name" value="Znf_RING_CS"/>
</dbReference>
<accession>A3E3I4</accession>
<dbReference type="Pfam" id="PF00643">
    <property type="entry name" value="zf-B_box"/>
    <property type="match status" value="1"/>
</dbReference>
<dbReference type="SUPFAM" id="SSF57850">
    <property type="entry name" value="RING/U-box"/>
    <property type="match status" value="1"/>
</dbReference>
<dbReference type="InterPro" id="IPR047153">
    <property type="entry name" value="TRIM45/56/19-like"/>
</dbReference>
<dbReference type="AlphaFoldDB" id="A3E3I4"/>
<evidence type="ECO:0000256" key="1">
    <source>
        <dbReference type="ARBA" id="ARBA00022723"/>
    </source>
</evidence>
<feature type="domain" description="B box-type" evidence="7">
    <location>
        <begin position="232"/>
        <end position="269"/>
    </location>
</feature>
<dbReference type="GO" id="GO:0008270">
    <property type="term" value="F:zinc ion binding"/>
    <property type="evidence" value="ECO:0007669"/>
    <property type="project" value="UniProtKB-KW"/>
</dbReference>
<dbReference type="InterPro" id="IPR013083">
    <property type="entry name" value="Znf_RING/FYVE/PHD"/>
</dbReference>
<sequence>MEQAAPEARTAPLEVPGRSSGGGSSSSTAVPASVPALSGLPGAAMAVAKVRPDGLGKWVAQLSNGEGELFNCVDMTSIRVGYFGCAVCRKGFQDTSLLDGRHEVKILQCFHCICVDCLQTCLEGGQDDFVCPLCQSKQQRRTLHEYLPHFEVHSALDTNQIASDDFRCEECISDLAAEAYCEECHMHMCEVCLKQHRRARASVKHTLKPLRSKAEEIEKSSVSSPVHLRYVHRAQYCATHRAFQYDFYCEDCNKLICKQCVVEEHESHSYKLPSAALIERHRAGIQEMIEKLCANLFEAQELQESVIRRFEEAEVAAMTVRAQINANFDSLLLAAEGRCMRLRQQLNAISTEHRQGLDDSKLDCSRALGEIWRSIDFLEKTLTRGTDIEVLRVKGQLFRQHQQQILRWQELASRPLPTLAARSGAAKRESARGCTAGWQSEQEAGIFLQRLATFGKLQTTGISQHGKADIPPHKQRMSWADLVSCDSTEDEAEMWFGGLSPIQLSDKKH</sequence>
<dbReference type="PANTHER" id="PTHR25462">
    <property type="entry name" value="BONUS, ISOFORM C-RELATED"/>
    <property type="match status" value="1"/>
</dbReference>
<dbReference type="Gene3D" id="3.30.40.10">
    <property type="entry name" value="Zinc/RING finger domain, C3HC4 (zinc finger)"/>
    <property type="match status" value="1"/>
</dbReference>
<name>A3E3I4_PFIPI</name>
<dbReference type="Gene3D" id="3.30.160.60">
    <property type="entry name" value="Classic Zinc Finger"/>
    <property type="match status" value="1"/>
</dbReference>
<evidence type="ECO:0000259" key="6">
    <source>
        <dbReference type="PROSITE" id="PS50089"/>
    </source>
</evidence>
<proteinExistence type="evidence at transcript level"/>
<evidence type="ECO:0000259" key="7">
    <source>
        <dbReference type="PROSITE" id="PS50119"/>
    </source>
</evidence>
<dbReference type="InterPro" id="IPR001841">
    <property type="entry name" value="Znf_RING"/>
</dbReference>
<evidence type="ECO:0000256" key="2">
    <source>
        <dbReference type="ARBA" id="ARBA00022771"/>
    </source>
</evidence>
<keyword evidence="1" id="KW-0479">Metal-binding</keyword>
<reference evidence="8" key="1">
    <citation type="journal article" date="2007" name="Proc. Natl. Acad. Sci. U.S.A.">
        <title>Spliced leader RNA trans-splicing in dinoflagellates.</title>
        <authorList>
            <person name="Zhang H."/>
            <person name="Hou Y."/>
            <person name="Miranda L."/>
            <person name="Campbell D.A."/>
            <person name="Sturm N.R."/>
            <person name="Gaasterland T."/>
            <person name="Lin S."/>
        </authorList>
    </citation>
    <scope>NUCLEOTIDE SEQUENCE</scope>
</reference>
<dbReference type="PANTHER" id="PTHR25462:SF296">
    <property type="entry name" value="MEIOTIC P26, ISOFORM F"/>
    <property type="match status" value="1"/>
</dbReference>
<evidence type="ECO:0000313" key="8">
    <source>
        <dbReference type="EMBL" id="ABI14251.1"/>
    </source>
</evidence>
<organism evidence="8">
    <name type="scientific">Pfiesteria piscicida</name>
    <name type="common">Phantom dinoflagellate</name>
    <dbReference type="NCBI Taxonomy" id="71001"/>
    <lineage>
        <taxon>Eukaryota</taxon>
        <taxon>Sar</taxon>
        <taxon>Alveolata</taxon>
        <taxon>Dinophyceae</taxon>
        <taxon>Peridiniales</taxon>
        <taxon>Pfiesteriaceae</taxon>
        <taxon>Pfiesteria</taxon>
    </lineage>
</organism>
<dbReference type="SUPFAM" id="SSF57845">
    <property type="entry name" value="B-box zinc-binding domain"/>
    <property type="match status" value="1"/>
</dbReference>
<protein>
    <submittedName>
        <fullName evidence="8">B-box C-terminal domain protein</fullName>
    </submittedName>
</protein>
<dbReference type="SMART" id="SM00336">
    <property type="entry name" value="BBOX"/>
    <property type="match status" value="2"/>
</dbReference>
<dbReference type="PROSITE" id="PS50119">
    <property type="entry name" value="ZF_BBOX"/>
    <property type="match status" value="2"/>
</dbReference>
<evidence type="ECO:0000256" key="5">
    <source>
        <dbReference type="SAM" id="MobiDB-lite"/>
    </source>
</evidence>
<feature type="domain" description="B box-type" evidence="7">
    <location>
        <begin position="163"/>
        <end position="210"/>
    </location>
</feature>
<dbReference type="InterPro" id="IPR000315">
    <property type="entry name" value="Znf_B-box"/>
</dbReference>
<keyword evidence="2 4" id="KW-0863">Zinc-finger</keyword>
<evidence type="ECO:0000256" key="3">
    <source>
        <dbReference type="ARBA" id="ARBA00022833"/>
    </source>
</evidence>
<feature type="domain" description="RING-type" evidence="6">
    <location>
        <begin position="85"/>
        <end position="135"/>
    </location>
</feature>
<feature type="region of interest" description="Disordered" evidence="5">
    <location>
        <begin position="1"/>
        <end position="30"/>
    </location>
</feature>
<dbReference type="EMBL" id="DQ864836">
    <property type="protein sequence ID" value="ABI14251.1"/>
    <property type="molecule type" value="mRNA"/>
</dbReference>